<reference evidence="2" key="1">
    <citation type="submission" date="2022-07" db="EMBL/GenBank/DDBJ databases">
        <title>Chromosome-level genome of Muraenolepis orangiensis.</title>
        <authorList>
            <person name="Kim J."/>
        </authorList>
    </citation>
    <scope>NUCLEOTIDE SEQUENCE</scope>
    <source>
        <strain evidence="2">KU_S4_2022</strain>
        <tissue evidence="2">Muscle</tissue>
    </source>
</reference>
<gene>
    <name evidence="2" type="ORF">NHX12_020315</name>
</gene>
<feature type="compositionally biased region" description="Polar residues" evidence="1">
    <location>
        <begin position="46"/>
        <end position="61"/>
    </location>
</feature>
<keyword evidence="3" id="KW-1185">Reference proteome</keyword>
<dbReference type="Proteomes" id="UP001148018">
    <property type="component" value="Unassembled WGS sequence"/>
</dbReference>
<evidence type="ECO:0000313" key="2">
    <source>
        <dbReference type="EMBL" id="KAJ3612038.1"/>
    </source>
</evidence>
<evidence type="ECO:0000313" key="3">
    <source>
        <dbReference type="Proteomes" id="UP001148018"/>
    </source>
</evidence>
<dbReference type="EMBL" id="JANIIK010000036">
    <property type="protein sequence ID" value="KAJ3612038.1"/>
    <property type="molecule type" value="Genomic_DNA"/>
</dbReference>
<protein>
    <submittedName>
        <fullName evidence="2">Uncharacterized protein</fullName>
    </submittedName>
</protein>
<accession>A0A9Q0ET97</accession>
<name>A0A9Q0ET97_9TELE</name>
<comment type="caution">
    <text evidence="2">The sequence shown here is derived from an EMBL/GenBank/DDBJ whole genome shotgun (WGS) entry which is preliminary data.</text>
</comment>
<proteinExistence type="predicted"/>
<sequence length="161" mass="17618">MFNTGTRHGVRESVSPCDTAHTESSPARRTTLPRTEHTQHCRPRTGGTQHCSVPQDGRNTPSPVPVPQDVDGTHPATCSRTQDVDGTHPAPVPVPQDVDGTHPAPCSRTPGRGRNTPSPLFPYPRTWTEHTEARLRVQNPNRRIQVTAAQSQVVLITVLHI</sequence>
<feature type="region of interest" description="Disordered" evidence="1">
    <location>
        <begin position="1"/>
        <end position="125"/>
    </location>
</feature>
<evidence type="ECO:0000256" key="1">
    <source>
        <dbReference type="SAM" id="MobiDB-lite"/>
    </source>
</evidence>
<organism evidence="2 3">
    <name type="scientific">Muraenolepis orangiensis</name>
    <name type="common">Patagonian moray cod</name>
    <dbReference type="NCBI Taxonomy" id="630683"/>
    <lineage>
        <taxon>Eukaryota</taxon>
        <taxon>Metazoa</taxon>
        <taxon>Chordata</taxon>
        <taxon>Craniata</taxon>
        <taxon>Vertebrata</taxon>
        <taxon>Euteleostomi</taxon>
        <taxon>Actinopterygii</taxon>
        <taxon>Neopterygii</taxon>
        <taxon>Teleostei</taxon>
        <taxon>Neoteleostei</taxon>
        <taxon>Acanthomorphata</taxon>
        <taxon>Zeiogadaria</taxon>
        <taxon>Gadariae</taxon>
        <taxon>Gadiformes</taxon>
        <taxon>Muraenolepidoidei</taxon>
        <taxon>Muraenolepididae</taxon>
        <taxon>Muraenolepis</taxon>
    </lineage>
</organism>
<dbReference type="AlphaFoldDB" id="A0A9Q0ET97"/>